<evidence type="ECO:0000313" key="3">
    <source>
        <dbReference type="EMBL" id="TCJ20110.1"/>
    </source>
</evidence>
<dbReference type="EMBL" id="SKBU01000006">
    <property type="protein sequence ID" value="TCJ20110.1"/>
    <property type="molecule type" value="Genomic_DNA"/>
</dbReference>
<comment type="caution">
    <text evidence="3">The sequence shown here is derived from an EMBL/GenBank/DDBJ whole genome shotgun (WGS) entry which is preliminary data.</text>
</comment>
<keyword evidence="4" id="KW-1185">Reference proteome</keyword>
<name>A0A4R1BQX6_9ACTN</name>
<dbReference type="InterPro" id="IPR050237">
    <property type="entry name" value="ATP-dep_AMP-bd_enzyme"/>
</dbReference>
<evidence type="ECO:0000259" key="1">
    <source>
        <dbReference type="Pfam" id="PF00501"/>
    </source>
</evidence>
<dbReference type="CDD" id="cd05934">
    <property type="entry name" value="FACL_DitJ_like"/>
    <property type="match status" value="1"/>
</dbReference>
<gene>
    <name evidence="3" type="ORF">E0L93_02355</name>
</gene>
<dbReference type="PANTHER" id="PTHR43767">
    <property type="entry name" value="LONG-CHAIN-FATTY-ACID--COA LIGASE"/>
    <property type="match status" value="1"/>
</dbReference>
<protein>
    <submittedName>
        <fullName evidence="3">ATP-dependent acyl-CoA ligase</fullName>
    </submittedName>
</protein>
<dbReference type="OrthoDB" id="2579187at2"/>
<dbReference type="Proteomes" id="UP000295244">
    <property type="component" value="Unassembled WGS sequence"/>
</dbReference>
<dbReference type="InterPro" id="IPR000873">
    <property type="entry name" value="AMP-dep_synth/lig_dom"/>
</dbReference>
<dbReference type="Pfam" id="PF13193">
    <property type="entry name" value="AMP-binding_C"/>
    <property type="match status" value="1"/>
</dbReference>
<dbReference type="GO" id="GO:0016878">
    <property type="term" value="F:acid-thiol ligase activity"/>
    <property type="evidence" value="ECO:0007669"/>
    <property type="project" value="UniProtKB-ARBA"/>
</dbReference>
<dbReference type="InterPro" id="IPR025110">
    <property type="entry name" value="AMP-bd_C"/>
</dbReference>
<dbReference type="Pfam" id="PF00501">
    <property type="entry name" value="AMP-binding"/>
    <property type="match status" value="1"/>
</dbReference>
<proteinExistence type="predicted"/>
<keyword evidence="3" id="KW-0436">Ligase</keyword>
<dbReference type="PROSITE" id="PS00455">
    <property type="entry name" value="AMP_BINDING"/>
    <property type="match status" value="1"/>
</dbReference>
<dbReference type="Gene3D" id="3.40.50.12780">
    <property type="entry name" value="N-terminal domain of ligase-like"/>
    <property type="match status" value="1"/>
</dbReference>
<reference evidence="3 4" key="1">
    <citation type="submission" date="2019-03" db="EMBL/GenBank/DDBJ databases">
        <title>Whole genome sequence of a novel Rubrobacter taiwanensis strain, isolated from Yellowstone National Park.</title>
        <authorList>
            <person name="Freed S."/>
            <person name="Ramaley R.F."/>
            <person name="Kyndt J.A."/>
        </authorList>
    </citation>
    <scope>NUCLEOTIDE SEQUENCE [LARGE SCALE GENOMIC DNA]</scope>
    <source>
        <strain evidence="3 4">Yellowstone</strain>
    </source>
</reference>
<evidence type="ECO:0000259" key="2">
    <source>
        <dbReference type="Pfam" id="PF13193"/>
    </source>
</evidence>
<feature type="domain" description="AMP-dependent synthetase/ligase" evidence="1">
    <location>
        <begin position="13"/>
        <end position="367"/>
    </location>
</feature>
<dbReference type="InterPro" id="IPR020845">
    <property type="entry name" value="AMP-binding_CS"/>
</dbReference>
<sequence>MDRIPDLGTLTARAAARWAGRTALTFDETGESLTYGEVEGRSNRIAHVLGELGVGFGDRVGVMLRNRPEFPLTWLALAKLGAVMVPINVYYRELDARYVLEHSGAKLVVTSSEFVPLLEEIRARSGALERVVSVDGGFKSLLEAAAGEPPGVRVYPENLASIQYTSGTTGPPKGCMLSHGFWVHKFRKHIEQPEPPVNESDVLLTAQPYHYIDPQWNTLVSLASGAPLVVLDRFHPSTFWEKVRRYGITFFFCIGAMPTLMLKMPSTPEDRDHRVRHIICSGIPKNIHRELEERWGAPWHEWFGMTETGGDISVRQDEHDELVGTGCIGRPHYTREARIVDDSDRPVPRGETGELALRGPGMMDGYYRMPEETAEAFRNGWFHTGDLARMDEEGRIYYVGRKKARIRRSGENVSAEEVEGALESHPEVRSAACIPVPDEIRGEEIKAYIVLRPGASPESVPPQELAEFCSEKLAYFKVPRYWEYREELPRTPSERVARHLLQREKEDLRAGSYDRVDGVWR</sequence>
<dbReference type="InterPro" id="IPR045851">
    <property type="entry name" value="AMP-bd_C_sf"/>
</dbReference>
<dbReference type="AlphaFoldDB" id="A0A4R1BQX6"/>
<evidence type="ECO:0000313" key="4">
    <source>
        <dbReference type="Proteomes" id="UP000295244"/>
    </source>
</evidence>
<feature type="domain" description="AMP-binding enzyme C-terminal" evidence="2">
    <location>
        <begin position="417"/>
        <end position="493"/>
    </location>
</feature>
<dbReference type="InterPro" id="IPR042099">
    <property type="entry name" value="ANL_N_sf"/>
</dbReference>
<dbReference type="Gene3D" id="3.30.300.30">
    <property type="match status" value="1"/>
</dbReference>
<dbReference type="PANTHER" id="PTHR43767:SF1">
    <property type="entry name" value="NONRIBOSOMAL PEPTIDE SYNTHASE PES1 (EUROFUNG)-RELATED"/>
    <property type="match status" value="1"/>
</dbReference>
<organism evidence="3 4">
    <name type="scientific">Rubrobacter taiwanensis</name>
    <dbReference type="NCBI Taxonomy" id="185139"/>
    <lineage>
        <taxon>Bacteria</taxon>
        <taxon>Bacillati</taxon>
        <taxon>Actinomycetota</taxon>
        <taxon>Rubrobacteria</taxon>
        <taxon>Rubrobacterales</taxon>
        <taxon>Rubrobacteraceae</taxon>
        <taxon>Rubrobacter</taxon>
    </lineage>
</organism>
<accession>A0A4R1BQX6</accession>
<dbReference type="SUPFAM" id="SSF56801">
    <property type="entry name" value="Acetyl-CoA synthetase-like"/>
    <property type="match status" value="1"/>
</dbReference>